<dbReference type="Gene3D" id="2.150.10.10">
    <property type="entry name" value="Serralysin-like metalloprotease, C-terminal"/>
    <property type="match status" value="1"/>
</dbReference>
<evidence type="ECO:0000256" key="2">
    <source>
        <dbReference type="ARBA" id="ARBA00022525"/>
    </source>
</evidence>
<dbReference type="Pfam" id="PF06594">
    <property type="entry name" value="HCBP_related"/>
    <property type="match status" value="1"/>
</dbReference>
<dbReference type="InterPro" id="IPR011049">
    <property type="entry name" value="Serralysin-like_metalloprot_C"/>
</dbReference>
<sequence length="205" mass="20556">MTVVDYFNSSASRIEKVAFADGTVWDIAAILGRQNGTEGADSLAGLNGYANRINGLGGNDSISGADKDDRLDGGDGADNISGNAGNDILIGGYGNDVLTGGTGNDIFRFAGTDQGVDSITDFTSGTDIIQVLGNNFGLEAGVAVVLVSATTTPASSGTAAQFLYNTTSGALYFDQDGVGSNAAVQIATLTGQKALAVSDIVVVAA</sequence>
<name>A0A7W5FX59_9BURK</name>
<comment type="subcellular location">
    <subcellularLocation>
        <location evidence="1">Secreted</location>
    </subcellularLocation>
</comment>
<dbReference type="InterPro" id="IPR010566">
    <property type="entry name" value="Haemolys_ca-bd"/>
</dbReference>
<dbReference type="Pfam" id="PF00353">
    <property type="entry name" value="HemolysinCabind"/>
    <property type="match status" value="2"/>
</dbReference>
<dbReference type="InterPro" id="IPR001343">
    <property type="entry name" value="Hemolysn_Ca-bd"/>
</dbReference>
<comment type="caution">
    <text evidence="5">The sequence shown here is derived from an EMBL/GenBank/DDBJ whole genome shotgun (WGS) entry which is preliminary data.</text>
</comment>
<evidence type="ECO:0000313" key="6">
    <source>
        <dbReference type="Proteomes" id="UP000541535"/>
    </source>
</evidence>
<dbReference type="GO" id="GO:0005576">
    <property type="term" value="C:extracellular region"/>
    <property type="evidence" value="ECO:0007669"/>
    <property type="project" value="UniProtKB-SubCell"/>
</dbReference>
<dbReference type="SUPFAM" id="SSF51120">
    <property type="entry name" value="beta-Roll"/>
    <property type="match status" value="1"/>
</dbReference>
<evidence type="ECO:0000259" key="4">
    <source>
        <dbReference type="Pfam" id="PF06594"/>
    </source>
</evidence>
<dbReference type="Proteomes" id="UP000541535">
    <property type="component" value="Unassembled WGS sequence"/>
</dbReference>
<keyword evidence="6" id="KW-1185">Reference proteome</keyword>
<dbReference type="PANTHER" id="PTHR38340">
    <property type="entry name" value="S-LAYER PROTEIN"/>
    <property type="match status" value="1"/>
</dbReference>
<dbReference type="AlphaFoldDB" id="A0A7W5FX59"/>
<organism evidence="5 6">
    <name type="scientific">Pseudoduganella violacea</name>
    <dbReference type="NCBI Taxonomy" id="1715466"/>
    <lineage>
        <taxon>Bacteria</taxon>
        <taxon>Pseudomonadati</taxon>
        <taxon>Pseudomonadota</taxon>
        <taxon>Betaproteobacteria</taxon>
        <taxon>Burkholderiales</taxon>
        <taxon>Oxalobacteraceae</taxon>
        <taxon>Telluria group</taxon>
        <taxon>Pseudoduganella</taxon>
    </lineage>
</organism>
<evidence type="ECO:0000313" key="5">
    <source>
        <dbReference type="EMBL" id="MBB3121928.1"/>
    </source>
</evidence>
<protein>
    <submittedName>
        <fullName evidence="5">Ca2+-binding RTX toxin-like protein</fullName>
    </submittedName>
</protein>
<keyword evidence="3" id="KW-0106">Calcium</keyword>
<dbReference type="GO" id="GO:0005509">
    <property type="term" value="F:calcium ion binding"/>
    <property type="evidence" value="ECO:0007669"/>
    <property type="project" value="InterPro"/>
</dbReference>
<proteinExistence type="predicted"/>
<accession>A0A7W5FX59</accession>
<dbReference type="InterPro" id="IPR050557">
    <property type="entry name" value="RTX_toxin/Mannuronan_C5-epim"/>
</dbReference>
<dbReference type="PRINTS" id="PR00313">
    <property type="entry name" value="CABNDNGRPT"/>
</dbReference>
<feature type="domain" description="Haemolysin-type calcium binding-related" evidence="4">
    <location>
        <begin position="2"/>
        <end position="28"/>
    </location>
</feature>
<reference evidence="5 6" key="1">
    <citation type="submission" date="2020-08" db="EMBL/GenBank/DDBJ databases">
        <title>Genomic Encyclopedia of Type Strains, Phase III (KMG-III): the genomes of soil and plant-associated and newly described type strains.</title>
        <authorList>
            <person name="Whitman W."/>
        </authorList>
    </citation>
    <scope>NUCLEOTIDE SEQUENCE [LARGE SCALE GENOMIC DNA]</scope>
    <source>
        <strain evidence="5 6">CECT 8897</strain>
    </source>
</reference>
<evidence type="ECO:0000256" key="1">
    <source>
        <dbReference type="ARBA" id="ARBA00004613"/>
    </source>
</evidence>
<gene>
    <name evidence="5" type="ORF">FHS03_005023</name>
</gene>
<keyword evidence="2" id="KW-0964">Secreted</keyword>
<dbReference type="EMBL" id="JACHXD010000022">
    <property type="protein sequence ID" value="MBB3121928.1"/>
    <property type="molecule type" value="Genomic_DNA"/>
</dbReference>
<dbReference type="PROSITE" id="PS00330">
    <property type="entry name" value="HEMOLYSIN_CALCIUM"/>
    <property type="match status" value="2"/>
</dbReference>
<evidence type="ECO:0000256" key="3">
    <source>
        <dbReference type="ARBA" id="ARBA00022837"/>
    </source>
</evidence>
<dbReference type="InterPro" id="IPR018511">
    <property type="entry name" value="Hemolysin-typ_Ca-bd_CS"/>
</dbReference>
<dbReference type="PANTHER" id="PTHR38340:SF1">
    <property type="entry name" value="S-LAYER PROTEIN"/>
    <property type="match status" value="1"/>
</dbReference>